<organism evidence="1 2">
    <name type="scientific">Inhella gelatinilytica</name>
    <dbReference type="NCBI Taxonomy" id="2795030"/>
    <lineage>
        <taxon>Bacteria</taxon>
        <taxon>Pseudomonadati</taxon>
        <taxon>Pseudomonadota</taxon>
        <taxon>Betaproteobacteria</taxon>
        <taxon>Burkholderiales</taxon>
        <taxon>Sphaerotilaceae</taxon>
        <taxon>Inhella</taxon>
    </lineage>
</organism>
<evidence type="ECO:0000313" key="2">
    <source>
        <dbReference type="Proteomes" id="UP000620139"/>
    </source>
</evidence>
<dbReference type="RefSeq" id="WP_198101686.1">
    <property type="nucleotide sequence ID" value="NZ_JAEDAL010000009.1"/>
</dbReference>
<evidence type="ECO:0000313" key="1">
    <source>
        <dbReference type="EMBL" id="MBH9554069.1"/>
    </source>
</evidence>
<name>A0A931IZP0_9BURK</name>
<dbReference type="EMBL" id="JAEDAL010000009">
    <property type="protein sequence ID" value="MBH9554069.1"/>
    <property type="molecule type" value="Genomic_DNA"/>
</dbReference>
<proteinExistence type="predicted"/>
<gene>
    <name evidence="1" type="ORF">I7X43_14585</name>
</gene>
<dbReference type="AlphaFoldDB" id="A0A931IZP0"/>
<dbReference type="Proteomes" id="UP000620139">
    <property type="component" value="Unassembled WGS sequence"/>
</dbReference>
<comment type="caution">
    <text evidence="1">The sequence shown here is derived from an EMBL/GenBank/DDBJ whole genome shotgun (WGS) entry which is preliminary data.</text>
</comment>
<accession>A0A931IZP0</accession>
<protein>
    <submittedName>
        <fullName evidence="1">Uncharacterized protein</fullName>
    </submittedName>
</protein>
<dbReference type="PROSITE" id="PS51257">
    <property type="entry name" value="PROKAR_LIPOPROTEIN"/>
    <property type="match status" value="1"/>
</dbReference>
<keyword evidence="2" id="KW-1185">Reference proteome</keyword>
<sequence length="298" mass="33595">MRKKPATRWVAGLLLVGGCVAAAGWLWRHVPSPPPASHPTGDAWPLLTTEELLERHTQGHWAWARWSEWPDAVVVQFPSLESQGAALNRLAAWKEKGAAPRDRLLDDLALATLIHTAGDNAATFYGGHDYRLQDVQAFFDHARKQHVTLNPEEHRIQETLHAQGWLPVGSSPGVRALISFSDLQGDNPGTQHDETVDALRRESVLRHELSHARFFLDAQYRERCHTFWHQALTPTERQTIQSRLSEAGYDVGQPELIVNEAQALLFHTRDPRAFVPHSFGLSPERLKALREQFARQGP</sequence>
<reference evidence="1" key="1">
    <citation type="submission" date="2020-12" db="EMBL/GenBank/DDBJ databases">
        <title>The genome sequence of Inhella sp. 4Y17.</title>
        <authorList>
            <person name="Liu Y."/>
        </authorList>
    </citation>
    <scope>NUCLEOTIDE SEQUENCE</scope>
    <source>
        <strain evidence="1">4Y10</strain>
    </source>
</reference>